<name>A0A5D0MJ61_9BACT</name>
<proteinExistence type="predicted"/>
<evidence type="ECO:0000313" key="1">
    <source>
        <dbReference type="EMBL" id="TYB31278.1"/>
    </source>
</evidence>
<comment type="caution">
    <text evidence="1">The sequence shown here is derived from an EMBL/GenBank/DDBJ whole genome shotgun (WGS) entry which is preliminary data.</text>
</comment>
<gene>
    <name evidence="1" type="ORF">FXF47_04925</name>
</gene>
<dbReference type="EMBL" id="VSIX01000042">
    <property type="protein sequence ID" value="TYB31278.1"/>
    <property type="molecule type" value="Genomic_DNA"/>
</dbReference>
<organism evidence="1 2">
    <name type="scientific">Candidatus Mcinerneyibacterium aminivorans</name>
    <dbReference type="NCBI Taxonomy" id="2703815"/>
    <lineage>
        <taxon>Bacteria</taxon>
        <taxon>Candidatus Macinerneyibacteriota</taxon>
        <taxon>Candidatus Mcinerneyibacteria</taxon>
        <taxon>Candidatus Mcinerneyibacteriales</taxon>
        <taxon>Candidatus Mcinerneyibacteriaceae</taxon>
        <taxon>Candidatus Mcinerneyibacterium</taxon>
    </lineage>
</organism>
<dbReference type="GO" id="GO:0004519">
    <property type="term" value="F:endonuclease activity"/>
    <property type="evidence" value="ECO:0007669"/>
    <property type="project" value="UniProtKB-KW"/>
</dbReference>
<keyword evidence="2" id="KW-1185">Reference proteome</keyword>
<keyword evidence="1" id="KW-0540">Nuclease</keyword>
<accession>A0A5D0MJ61</accession>
<dbReference type="AlphaFoldDB" id="A0A5D0MJ61"/>
<dbReference type="PANTHER" id="PTHR38733">
    <property type="entry name" value="PROTEIN MCRC"/>
    <property type="match status" value="1"/>
</dbReference>
<keyword evidence="1" id="KW-0255">Endonuclease</keyword>
<dbReference type="Pfam" id="PF10117">
    <property type="entry name" value="McrBC"/>
    <property type="match status" value="1"/>
</dbReference>
<keyword evidence="1" id="KW-0378">Hydrolase</keyword>
<protein>
    <submittedName>
        <fullName evidence="1">Restriction endonuclease</fullName>
    </submittedName>
</protein>
<dbReference type="Proteomes" id="UP000324143">
    <property type="component" value="Unassembled WGS sequence"/>
</dbReference>
<dbReference type="PANTHER" id="PTHR38733:SF1">
    <property type="entry name" value="TYPE IV METHYL-DIRECTED RESTRICTION ENZYME ECOKMCRBC"/>
    <property type="match status" value="1"/>
</dbReference>
<reference evidence="1" key="1">
    <citation type="submission" date="2019-08" db="EMBL/GenBank/DDBJ databases">
        <title>Genomic characterization of a novel candidate phylum (ARYD3) from a high temperature, high salinity tertiary oil reservoir in north central Oklahoma, USA.</title>
        <authorList>
            <person name="Youssef N.H."/>
            <person name="Yadav A."/>
            <person name="Elshahed M.S."/>
        </authorList>
    </citation>
    <scope>NUCLEOTIDE SEQUENCE [LARGE SCALE GENOMIC DNA]</scope>
    <source>
        <strain evidence="1">ARYD3</strain>
    </source>
</reference>
<sequence length="435" mass="52618">MKNNKYFTITEFGYIARGKKNYKENNTIFLKKKYFKEIEQFILQNKEERENQLSEFITITYHKNYKKCFQAKNYVGVIQLKNGITLEILPKIYLENEENNYERIRKTFLTMLKALKDAPFKKFGITGLKTEKMHLHEVFISMFLEELFLLIKRGLRSSYQRQKKNSKYLKGKLLVGKHVVKNAVHKNRFYVSYDEFNQNRPENRTIKSTLYYLQKVSYSNENQKKIKELLFRMDSIKKSKNIEKDLKSCVTNRLMSHYNNILLWCEVFLKNKSFTNFKGSSISYALLFPMEKIFEDYIAYKLKKQNEFPFIRTQHSRYHLAQNIQNENDIFRLIPDIYARTQDYTFIIDTKWKLLDREETNYSISQSDFYQLFSYSKIYRKEGKKVVLVLIYPQTKSFREIKEFKYHDKENVKMIVYPVDLNKKEVLNDLQPTQF</sequence>
<dbReference type="InterPro" id="IPR019292">
    <property type="entry name" value="McrC"/>
</dbReference>
<evidence type="ECO:0000313" key="2">
    <source>
        <dbReference type="Proteomes" id="UP000324143"/>
    </source>
</evidence>